<evidence type="ECO:0000259" key="5">
    <source>
        <dbReference type="Pfam" id="PF01609"/>
    </source>
</evidence>
<dbReference type="Pfam" id="PF01609">
    <property type="entry name" value="DDE_Tnp_1"/>
    <property type="match status" value="1"/>
</dbReference>
<gene>
    <name evidence="6" type="ORF">LCGC14_2902520</name>
</gene>
<keyword evidence="2" id="KW-0815">Transposition</keyword>
<dbReference type="InterPro" id="IPR047952">
    <property type="entry name" value="Transpos_IS4"/>
</dbReference>
<reference evidence="6" key="1">
    <citation type="journal article" date="2015" name="Nature">
        <title>Complex archaea that bridge the gap between prokaryotes and eukaryotes.</title>
        <authorList>
            <person name="Spang A."/>
            <person name="Saw J.H."/>
            <person name="Jorgensen S.L."/>
            <person name="Zaremba-Niedzwiedzka K."/>
            <person name="Martijn J."/>
            <person name="Lind A.E."/>
            <person name="van Eijk R."/>
            <person name="Schleper C."/>
            <person name="Guy L."/>
            <person name="Ettema T.J."/>
        </authorList>
    </citation>
    <scope>NUCLEOTIDE SEQUENCE</scope>
</reference>
<keyword evidence="4" id="KW-0233">DNA recombination</keyword>
<accession>A0A0F8XUF1</accession>
<organism evidence="6">
    <name type="scientific">marine sediment metagenome</name>
    <dbReference type="NCBI Taxonomy" id="412755"/>
    <lineage>
        <taxon>unclassified sequences</taxon>
        <taxon>metagenomes</taxon>
        <taxon>ecological metagenomes</taxon>
    </lineage>
</organism>
<comment type="caution">
    <text evidence="6">The sequence shown here is derived from an EMBL/GenBank/DDBJ whole genome shotgun (WGS) entry which is preliminary data.</text>
</comment>
<name>A0A0F8XUF1_9ZZZZ</name>
<dbReference type="GO" id="GO:0004803">
    <property type="term" value="F:transposase activity"/>
    <property type="evidence" value="ECO:0007669"/>
    <property type="project" value="InterPro"/>
</dbReference>
<dbReference type="GO" id="GO:0003677">
    <property type="term" value="F:DNA binding"/>
    <property type="evidence" value="ECO:0007669"/>
    <property type="project" value="UniProtKB-KW"/>
</dbReference>
<dbReference type="SUPFAM" id="SSF53098">
    <property type="entry name" value="Ribonuclease H-like"/>
    <property type="match status" value="1"/>
</dbReference>
<dbReference type="NCBIfam" id="NF033592">
    <property type="entry name" value="transpos_IS4_1"/>
    <property type="match status" value="1"/>
</dbReference>
<dbReference type="InterPro" id="IPR002559">
    <property type="entry name" value="Transposase_11"/>
</dbReference>
<dbReference type="AlphaFoldDB" id="A0A0F8XUF1"/>
<dbReference type="EMBL" id="LAZR01057193">
    <property type="protein sequence ID" value="KKK72573.1"/>
    <property type="molecule type" value="Genomic_DNA"/>
</dbReference>
<evidence type="ECO:0000256" key="2">
    <source>
        <dbReference type="ARBA" id="ARBA00022578"/>
    </source>
</evidence>
<dbReference type="InterPro" id="IPR012337">
    <property type="entry name" value="RNaseH-like_sf"/>
</dbReference>
<dbReference type="GO" id="GO:0006313">
    <property type="term" value="P:DNA transposition"/>
    <property type="evidence" value="ECO:0007669"/>
    <property type="project" value="InterPro"/>
</dbReference>
<protein>
    <recommendedName>
        <fullName evidence="5">Transposase IS4-like domain-containing protein</fullName>
    </recommendedName>
</protein>
<evidence type="ECO:0000256" key="3">
    <source>
        <dbReference type="ARBA" id="ARBA00023125"/>
    </source>
</evidence>
<dbReference type="PANTHER" id="PTHR33258">
    <property type="entry name" value="TRANSPOSASE INSL FOR INSERTION SEQUENCE ELEMENT IS186A-RELATED"/>
    <property type="match status" value="1"/>
</dbReference>
<dbReference type="PANTHER" id="PTHR33258:SF1">
    <property type="entry name" value="TRANSPOSASE INSL FOR INSERTION SEQUENCE ELEMENT IS186A-RELATED"/>
    <property type="match status" value="1"/>
</dbReference>
<feature type="non-terminal residue" evidence="6">
    <location>
        <position position="296"/>
    </location>
</feature>
<feature type="domain" description="Transposase IS4-like" evidence="5">
    <location>
        <begin position="133"/>
        <end position="248"/>
    </location>
</feature>
<keyword evidence="3" id="KW-0238">DNA-binding</keyword>
<comment type="similarity">
    <text evidence="1">Belongs to the transposase 11 family.</text>
</comment>
<evidence type="ECO:0000256" key="1">
    <source>
        <dbReference type="ARBA" id="ARBA00010075"/>
    </source>
</evidence>
<proteinExistence type="inferred from homology"/>
<evidence type="ECO:0000313" key="6">
    <source>
        <dbReference type="EMBL" id="KKK72573.1"/>
    </source>
</evidence>
<evidence type="ECO:0000256" key="4">
    <source>
        <dbReference type="ARBA" id="ARBA00023172"/>
    </source>
</evidence>
<sequence length="296" mass="33357">MLYMGKKKPKIKESDLQGFKYFKIISGLLESLHSAATEKDKAGNRILHMDQYMTLILLAMFSPICTSLRAIQQASDLKKVQRKLGVPRASLGSLSDASRVFDSDLLLGIIEQLADQIPANSKDHRLDDVKQILTLVDGTLFTALPKTVDALWKDKDHKAYKAHVHYDLLKSVPVKATLTDANTSERQVLRENLEANRLYVLDRGYGSYQLMQDIINADSSFVCRMPQRYSRQVIENLELTPEAKEAGIITDQIVKLGVRETSGIVKEPVRLIEVKCTERTLKSVRLGRKNGQQETT</sequence>